<keyword evidence="4" id="KW-0812">Transmembrane</keyword>
<evidence type="ECO:0000256" key="3">
    <source>
        <dbReference type="ARBA" id="ARBA00023163"/>
    </source>
</evidence>
<organism evidence="6 7">
    <name type="scientific">Pedobacter jamesrossensis</name>
    <dbReference type="NCBI Taxonomy" id="1908238"/>
    <lineage>
        <taxon>Bacteria</taxon>
        <taxon>Pseudomonadati</taxon>
        <taxon>Bacteroidota</taxon>
        <taxon>Sphingobacteriia</taxon>
        <taxon>Sphingobacteriales</taxon>
        <taxon>Sphingobacteriaceae</taxon>
        <taxon>Pedobacter</taxon>
    </lineage>
</organism>
<dbReference type="InterPro" id="IPR009057">
    <property type="entry name" value="Homeodomain-like_sf"/>
</dbReference>
<proteinExistence type="predicted"/>
<feature type="transmembrane region" description="Helical" evidence="4">
    <location>
        <begin position="35"/>
        <end position="53"/>
    </location>
</feature>
<dbReference type="PANTHER" id="PTHR43280">
    <property type="entry name" value="ARAC-FAMILY TRANSCRIPTIONAL REGULATOR"/>
    <property type="match status" value="1"/>
</dbReference>
<dbReference type="InterPro" id="IPR018060">
    <property type="entry name" value="HTH_AraC"/>
</dbReference>
<dbReference type="Proteomes" id="UP001595792">
    <property type="component" value="Unassembled WGS sequence"/>
</dbReference>
<feature type="transmembrane region" description="Helical" evidence="4">
    <location>
        <begin position="123"/>
        <end position="141"/>
    </location>
</feature>
<dbReference type="PANTHER" id="PTHR43280:SF2">
    <property type="entry name" value="HTH-TYPE TRANSCRIPTIONAL REGULATOR EXSA"/>
    <property type="match status" value="1"/>
</dbReference>
<feature type="transmembrane region" description="Helical" evidence="4">
    <location>
        <begin position="195"/>
        <end position="212"/>
    </location>
</feature>
<dbReference type="EMBL" id="JBHSBY010000094">
    <property type="protein sequence ID" value="MFC4197003.1"/>
    <property type="molecule type" value="Genomic_DNA"/>
</dbReference>
<keyword evidence="3" id="KW-0804">Transcription</keyword>
<keyword evidence="4" id="KW-0472">Membrane</keyword>
<comment type="caution">
    <text evidence="6">The sequence shown here is derived from an EMBL/GenBank/DDBJ whole genome shotgun (WGS) entry which is preliminary data.</text>
</comment>
<keyword evidence="7" id="KW-1185">Reference proteome</keyword>
<dbReference type="RefSeq" id="WP_378960346.1">
    <property type="nucleotide sequence ID" value="NZ_JBHRXC010000016.1"/>
</dbReference>
<feature type="transmembrane region" description="Helical" evidence="4">
    <location>
        <begin position="153"/>
        <end position="175"/>
    </location>
</feature>
<evidence type="ECO:0000313" key="7">
    <source>
        <dbReference type="Proteomes" id="UP001595792"/>
    </source>
</evidence>
<keyword evidence="1" id="KW-0805">Transcription regulation</keyword>
<dbReference type="Pfam" id="PF12833">
    <property type="entry name" value="HTH_18"/>
    <property type="match status" value="1"/>
</dbReference>
<dbReference type="SMART" id="SM00342">
    <property type="entry name" value="HTH_ARAC"/>
    <property type="match status" value="1"/>
</dbReference>
<dbReference type="SUPFAM" id="SSF46689">
    <property type="entry name" value="Homeodomain-like"/>
    <property type="match status" value="1"/>
</dbReference>
<gene>
    <name evidence="6" type="ORF">ACFOUY_09865</name>
</gene>
<feature type="domain" description="HTH araC/xylS-type" evidence="5">
    <location>
        <begin position="254"/>
        <end position="356"/>
    </location>
</feature>
<keyword evidence="2" id="KW-0238">DNA-binding</keyword>
<feature type="transmembrane region" description="Helical" evidence="4">
    <location>
        <begin position="90"/>
        <end position="111"/>
    </location>
</feature>
<name>A0ABV8NLZ0_9SPHI</name>
<evidence type="ECO:0000256" key="2">
    <source>
        <dbReference type="ARBA" id="ARBA00023125"/>
    </source>
</evidence>
<feature type="transmembrane region" description="Helical" evidence="4">
    <location>
        <begin position="65"/>
        <end position="83"/>
    </location>
</feature>
<sequence length="359" mass="41518">MILQFLLYTIIILSIINICIIAVGKNKELFEKVLLWENLFVLVHISYVFIIGWNTSKYYGVKQMVPFPLIYGPLLYLALRVLAENKLNPVNIVIHFSPFIFSGICFIFAIFKSSESFDTFYTTINGVSFCLSFGGYAIWGMNFSSNNHIKRFFIKYLFILSSIILLIFLSFLTAVILFNKPLFDANFSPGTTVRFLMYTCFLVHLITVFYYLQKREKIQREILMSSVTIPLSEPQKPKYSKSLLKDDYQTSYVKRLENLMSENQIFLDPDLSIEKLAKLLFISPHHLSQILNLNMGTTFYDFVNQARVEFACELIRTDALLSVESLARQSGFNSRISFNRQFKVVTGMTPTQFKAHQSS</sequence>
<protein>
    <submittedName>
        <fullName evidence="6">Helix-turn-helix domain-containing protein</fullName>
    </submittedName>
</protein>
<feature type="transmembrane region" description="Helical" evidence="4">
    <location>
        <begin position="6"/>
        <end position="23"/>
    </location>
</feature>
<evidence type="ECO:0000259" key="5">
    <source>
        <dbReference type="PROSITE" id="PS01124"/>
    </source>
</evidence>
<keyword evidence="4" id="KW-1133">Transmembrane helix</keyword>
<accession>A0ABV8NLZ0</accession>
<evidence type="ECO:0000256" key="4">
    <source>
        <dbReference type="SAM" id="Phobius"/>
    </source>
</evidence>
<dbReference type="PROSITE" id="PS01124">
    <property type="entry name" value="HTH_ARAC_FAMILY_2"/>
    <property type="match status" value="1"/>
</dbReference>
<evidence type="ECO:0000313" key="6">
    <source>
        <dbReference type="EMBL" id="MFC4197003.1"/>
    </source>
</evidence>
<reference evidence="7" key="1">
    <citation type="journal article" date="2019" name="Int. J. Syst. Evol. Microbiol.">
        <title>The Global Catalogue of Microorganisms (GCM) 10K type strain sequencing project: providing services to taxonomists for standard genome sequencing and annotation.</title>
        <authorList>
            <consortium name="The Broad Institute Genomics Platform"/>
            <consortium name="The Broad Institute Genome Sequencing Center for Infectious Disease"/>
            <person name="Wu L."/>
            <person name="Ma J."/>
        </authorList>
    </citation>
    <scope>NUCLEOTIDE SEQUENCE [LARGE SCALE GENOMIC DNA]</scope>
    <source>
        <strain evidence="7">CCM 8689</strain>
    </source>
</reference>
<dbReference type="Gene3D" id="1.10.10.60">
    <property type="entry name" value="Homeodomain-like"/>
    <property type="match status" value="2"/>
</dbReference>
<evidence type="ECO:0000256" key="1">
    <source>
        <dbReference type="ARBA" id="ARBA00023015"/>
    </source>
</evidence>